<organism evidence="2 3">
    <name type="scientific">Rubrivivax albus</name>
    <dbReference type="NCBI Taxonomy" id="2499835"/>
    <lineage>
        <taxon>Bacteria</taxon>
        <taxon>Pseudomonadati</taxon>
        <taxon>Pseudomonadota</taxon>
        <taxon>Betaproteobacteria</taxon>
        <taxon>Burkholderiales</taxon>
        <taxon>Sphaerotilaceae</taxon>
        <taxon>Rubrivivax</taxon>
    </lineage>
</organism>
<comment type="caution">
    <text evidence="2">The sequence shown here is derived from an EMBL/GenBank/DDBJ whole genome shotgun (WGS) entry which is preliminary data.</text>
</comment>
<dbReference type="RefSeq" id="WP_128201697.1">
    <property type="nucleotide sequence ID" value="NZ_SACT01000024.1"/>
</dbReference>
<evidence type="ECO:0008006" key="4">
    <source>
        <dbReference type="Google" id="ProtNLM"/>
    </source>
</evidence>
<dbReference type="Proteomes" id="UP000288178">
    <property type="component" value="Unassembled WGS sequence"/>
</dbReference>
<accession>A0A437JK85</accession>
<protein>
    <recommendedName>
        <fullName evidence="4">DUF3301 domain-containing protein</fullName>
    </recommendedName>
</protein>
<keyword evidence="1" id="KW-0472">Membrane</keyword>
<evidence type="ECO:0000256" key="1">
    <source>
        <dbReference type="SAM" id="Phobius"/>
    </source>
</evidence>
<dbReference type="OrthoDB" id="9157400at2"/>
<gene>
    <name evidence="2" type="ORF">ENE75_24450</name>
</gene>
<keyword evidence="3" id="KW-1185">Reference proteome</keyword>
<proteinExistence type="predicted"/>
<keyword evidence="1" id="KW-0812">Transmembrane</keyword>
<evidence type="ECO:0000313" key="2">
    <source>
        <dbReference type="EMBL" id="RVT47049.1"/>
    </source>
</evidence>
<feature type="transmembrane region" description="Helical" evidence="1">
    <location>
        <begin position="6"/>
        <end position="26"/>
    </location>
</feature>
<dbReference type="EMBL" id="SACT01000024">
    <property type="protein sequence ID" value="RVT47049.1"/>
    <property type="molecule type" value="Genomic_DNA"/>
</dbReference>
<dbReference type="AlphaFoldDB" id="A0A437JK85"/>
<evidence type="ECO:0000313" key="3">
    <source>
        <dbReference type="Proteomes" id="UP000288178"/>
    </source>
</evidence>
<keyword evidence="1" id="KW-1133">Transmembrane helix</keyword>
<sequence length="129" mass="14763">MLADLAPYALVCVAAVVAWVVISELIHTRRLDRIREEAIAAFRSATVEAEEPRLKFRGSDALILKVEESPNPHRNPAAWFTLTIFARNEHFEYFMFKSTRPKPLVKHMSHRIAKHMLGDKYEPPPLAEA</sequence>
<name>A0A437JK85_9BURK</name>
<reference evidence="2 3" key="1">
    <citation type="submission" date="2019-01" db="EMBL/GenBank/DDBJ databases">
        <authorList>
            <person name="Chen W.-M."/>
        </authorList>
    </citation>
    <scope>NUCLEOTIDE SEQUENCE [LARGE SCALE GENOMIC DNA]</scope>
    <source>
        <strain evidence="2 3">ICH-3</strain>
    </source>
</reference>